<evidence type="ECO:0000313" key="2">
    <source>
        <dbReference type="EMBL" id="UYU17809.1"/>
    </source>
</evidence>
<keyword evidence="3" id="KW-1185">Reference proteome</keyword>
<dbReference type="EMBL" id="CP109831">
    <property type="protein sequence ID" value="UYU17809.1"/>
    <property type="molecule type" value="Genomic_DNA"/>
</dbReference>
<protein>
    <submittedName>
        <fullName evidence="2">KEOPS complex subunit Pcc1</fullName>
    </submittedName>
</protein>
<dbReference type="GeneID" id="4847877"/>
<reference evidence="2" key="1">
    <citation type="submission" date="2022-10" db="EMBL/GenBank/DDBJ databases">
        <title>Complete genome of Methanoculleus submarinus DSM 15122.</title>
        <authorList>
            <person name="Chen S.-C."/>
            <person name="Lai S.-J."/>
            <person name="You Y.-T."/>
        </authorList>
    </citation>
    <scope>NUCLEOTIDE SEQUENCE</scope>
    <source>
        <strain evidence="2">DSM 15122</strain>
    </source>
</reference>
<accession>A0AAX3E8Q2</accession>
<dbReference type="NCBIfam" id="NF011470">
    <property type="entry name" value="PRK14887.1"/>
    <property type="match status" value="1"/>
</dbReference>
<name>A0AAX3E8Q2_9EURY</name>
<feature type="compositionally biased region" description="Low complexity" evidence="1">
    <location>
        <begin position="79"/>
        <end position="91"/>
    </location>
</feature>
<dbReference type="AlphaFoldDB" id="A0AAX3E8Q2"/>
<evidence type="ECO:0000256" key="1">
    <source>
        <dbReference type="SAM" id="MobiDB-lite"/>
    </source>
</evidence>
<evidence type="ECO:0000313" key="3">
    <source>
        <dbReference type="Proteomes" id="UP001156196"/>
    </source>
</evidence>
<dbReference type="Proteomes" id="UP001156196">
    <property type="component" value="Chromosome"/>
</dbReference>
<gene>
    <name evidence="2" type="ORF">OH143_08835</name>
</gene>
<organism evidence="2 3">
    <name type="scientific">Methanoculleus submarinus</name>
    <dbReference type="NCBI Taxonomy" id="204050"/>
    <lineage>
        <taxon>Archaea</taxon>
        <taxon>Methanobacteriati</taxon>
        <taxon>Methanobacteriota</taxon>
        <taxon>Stenosarchaea group</taxon>
        <taxon>Methanomicrobia</taxon>
        <taxon>Methanomicrobiales</taxon>
        <taxon>Methanomicrobiaceae</taxon>
        <taxon>Methanoculleus</taxon>
    </lineage>
</organism>
<dbReference type="KEGG" id="msum:OH143_08835"/>
<dbReference type="RefSeq" id="WP_011843271.1">
    <property type="nucleotide sequence ID" value="NZ_CP109831.1"/>
</dbReference>
<proteinExistence type="predicted"/>
<feature type="region of interest" description="Disordered" evidence="1">
    <location>
        <begin position="73"/>
        <end position="100"/>
    </location>
</feature>
<sequence length="100" mass="10645">MIRIEGAIETPHSHPGCVAAALEPDNLTLIRTFPIEGGVRAEIDGTRLRSITASVDDYLMNLAIAEDVCTAASKRRQGGSESSGVESGSNGLKIHNNREK</sequence>